<keyword evidence="12 14" id="KW-0472">Membrane</keyword>
<evidence type="ECO:0000259" key="16">
    <source>
        <dbReference type="Pfam" id="PF03717"/>
    </source>
</evidence>
<evidence type="ECO:0000256" key="8">
    <source>
        <dbReference type="ARBA" id="ARBA00022801"/>
    </source>
</evidence>
<protein>
    <recommendedName>
        <fullName evidence="14">Peptidoglycan D,D-transpeptidase MrdA</fullName>
        <ecNumber evidence="14">3.4.16.4</ecNumber>
    </recommendedName>
    <alternativeName>
        <fullName evidence="14">Penicillin-binding protein 2</fullName>
        <shortName evidence="14">PBP-2</shortName>
    </alternativeName>
</protein>
<gene>
    <name evidence="14 17" type="primary">mrdA</name>
    <name evidence="17" type="ORF">V6X64_00355</name>
</gene>
<dbReference type="EMBL" id="JBAKFJ010000001">
    <property type="protein sequence ID" value="MEX0385446.1"/>
    <property type="molecule type" value="Genomic_DNA"/>
</dbReference>
<evidence type="ECO:0000256" key="13">
    <source>
        <dbReference type="ARBA" id="ARBA00023316"/>
    </source>
</evidence>
<dbReference type="InterPro" id="IPR001460">
    <property type="entry name" value="PCN-bd_Tpept"/>
</dbReference>
<dbReference type="Gene3D" id="3.30.1390.30">
    <property type="entry name" value="Penicillin-binding protein 2a, domain 3"/>
    <property type="match status" value="1"/>
</dbReference>
<dbReference type="NCBIfam" id="TIGR03423">
    <property type="entry name" value="pbp2_mrdA"/>
    <property type="match status" value="1"/>
</dbReference>
<accession>A0ABV3S5Q6</accession>
<proteinExistence type="inferred from homology"/>
<keyword evidence="5 14" id="KW-0121">Carboxypeptidase</keyword>
<dbReference type="EC" id="3.4.16.4" evidence="14"/>
<dbReference type="Pfam" id="PF03717">
    <property type="entry name" value="PBP_dimer"/>
    <property type="match status" value="1"/>
</dbReference>
<comment type="catalytic activity">
    <reaction evidence="14">
        <text>Preferential cleavage: (Ac)2-L-Lys-D-Ala-|-D-Ala. Also transpeptidation of peptidyl-alanyl moieties that are N-acyl substituents of D-alanine.</text>
        <dbReference type="EC" id="3.4.16.4"/>
    </reaction>
</comment>
<comment type="pathway">
    <text evidence="14">Cell wall biogenesis; peptidoglycan biosynthesis.</text>
</comment>
<dbReference type="RefSeq" id="WP_367965932.1">
    <property type="nucleotide sequence ID" value="NZ_JBAKFI010000003.1"/>
</dbReference>
<keyword evidence="7 14" id="KW-0812">Transmembrane</keyword>
<comment type="caution">
    <text evidence="14">Lacks conserved residue(s) required for the propagation of feature annotation.</text>
</comment>
<sequence length="618" mass="68168">MGLDLLRDKTGERRVVRGRLLVAGVIATVLFGLLAGRIAYLQIAQYDHFAAQSQDNRVRLAPVTPTRGLILDRDGRILAENRPAFRLTVIPEQVTDMDALLEELGGLIDLSPEDINAFEETRRRARGFQEIPLKLQLTDADVARLAVNRHRFPGVEVRPHLTRHYPYGEIGSHAVGYVGRISESELRDRDRRHYRGTSMIGKTGVERAYEDRLRGEMGLERIETNALGRPLSIIDREPPVPGDDIRLTLDIALQRVAEEALGDHRGAIVAMDPRTGGILALASKPGFDPNAISRGLDREAFRSLRGHPDQPLFNRALRGRYPPGSVVKPFLGLAGVASGHMDPDETVFCNGRYHLPNVSRTWRDWKPEGHGHVDLIQSVAQSCDIYYYDLAYQMGIDAVHDWMTRFGFGLETGIDLPGERKGVMPSREWKRDNLGEPWYQGETVNTGIGQGFTLATPIQLAASTAMFANRGAPVRPHLLETDEGGGVAPPLVAPLTLDDEALWQTAIDAMVEVVHGPRGTARAIGEDLDYRIAGKTGTAQVIGIAQDEEYEEDAIDERFHDHALFTAFAPATSPRIAVAVVVENGGSGSATAAPMARRVIDAWMERLEAQGELARGWR</sequence>
<evidence type="ECO:0000256" key="4">
    <source>
        <dbReference type="ARBA" id="ARBA00022519"/>
    </source>
</evidence>
<evidence type="ECO:0000256" key="1">
    <source>
        <dbReference type="ARBA" id="ARBA00004167"/>
    </source>
</evidence>
<feature type="domain" description="Penicillin-binding protein transpeptidase" evidence="15">
    <location>
        <begin position="266"/>
        <end position="600"/>
    </location>
</feature>
<dbReference type="Pfam" id="PF00905">
    <property type="entry name" value="Transpeptidase"/>
    <property type="match status" value="1"/>
</dbReference>
<comment type="function">
    <text evidence="14">Catalyzes cross-linking of the peptidoglycan cell wall.</text>
</comment>
<feature type="domain" description="Penicillin-binding protein dimerisation" evidence="16">
    <location>
        <begin position="63"/>
        <end position="232"/>
    </location>
</feature>
<keyword evidence="3 14" id="KW-1003">Cell membrane</keyword>
<dbReference type="PANTHER" id="PTHR30627">
    <property type="entry name" value="PEPTIDOGLYCAN D,D-TRANSPEPTIDASE"/>
    <property type="match status" value="1"/>
</dbReference>
<evidence type="ECO:0000256" key="11">
    <source>
        <dbReference type="ARBA" id="ARBA00022989"/>
    </source>
</evidence>
<evidence type="ECO:0000256" key="9">
    <source>
        <dbReference type="ARBA" id="ARBA00022960"/>
    </source>
</evidence>
<evidence type="ECO:0000313" key="17">
    <source>
        <dbReference type="EMBL" id="MEX0385446.1"/>
    </source>
</evidence>
<dbReference type="InterPro" id="IPR017790">
    <property type="entry name" value="Penicillin-binding_protein_2"/>
</dbReference>
<dbReference type="InterPro" id="IPR036138">
    <property type="entry name" value="PBP_dimer_sf"/>
</dbReference>
<dbReference type="InterPro" id="IPR050515">
    <property type="entry name" value="Beta-lactam/transpept"/>
</dbReference>
<evidence type="ECO:0000313" key="18">
    <source>
        <dbReference type="Proteomes" id="UP001556653"/>
    </source>
</evidence>
<keyword evidence="18" id="KW-1185">Reference proteome</keyword>
<evidence type="ECO:0000256" key="3">
    <source>
        <dbReference type="ARBA" id="ARBA00022475"/>
    </source>
</evidence>
<evidence type="ECO:0000256" key="7">
    <source>
        <dbReference type="ARBA" id="ARBA00022692"/>
    </source>
</evidence>
<dbReference type="SUPFAM" id="SSF56601">
    <property type="entry name" value="beta-lactamase/transpeptidase-like"/>
    <property type="match status" value="1"/>
</dbReference>
<organism evidence="17 18">
    <name type="scientific">Spiribacter onubensis</name>
    <dbReference type="NCBI Taxonomy" id="3122420"/>
    <lineage>
        <taxon>Bacteria</taxon>
        <taxon>Pseudomonadati</taxon>
        <taxon>Pseudomonadota</taxon>
        <taxon>Gammaproteobacteria</taxon>
        <taxon>Chromatiales</taxon>
        <taxon>Ectothiorhodospiraceae</taxon>
        <taxon>Spiribacter</taxon>
    </lineage>
</organism>
<dbReference type="Gene3D" id="3.90.1310.10">
    <property type="entry name" value="Penicillin-binding protein 2a (Domain 2)"/>
    <property type="match status" value="1"/>
</dbReference>
<keyword evidence="6 14" id="KW-0645">Protease</keyword>
<keyword evidence="13 14" id="KW-0961">Cell wall biogenesis/degradation</keyword>
<comment type="caution">
    <text evidence="17">The sequence shown here is derived from an EMBL/GenBank/DDBJ whole genome shotgun (WGS) entry which is preliminary data.</text>
</comment>
<evidence type="ECO:0000256" key="2">
    <source>
        <dbReference type="ARBA" id="ARBA00004236"/>
    </source>
</evidence>
<keyword evidence="9 14" id="KW-0133">Cell shape</keyword>
<dbReference type="Gene3D" id="3.40.710.10">
    <property type="entry name" value="DD-peptidase/beta-lactamase superfamily"/>
    <property type="match status" value="1"/>
</dbReference>
<feature type="transmembrane region" description="Helical" evidence="14">
    <location>
        <begin position="20"/>
        <end position="40"/>
    </location>
</feature>
<dbReference type="InterPro" id="IPR005311">
    <property type="entry name" value="PBP_dimer"/>
</dbReference>
<evidence type="ECO:0000256" key="5">
    <source>
        <dbReference type="ARBA" id="ARBA00022645"/>
    </source>
</evidence>
<dbReference type="Proteomes" id="UP001556653">
    <property type="component" value="Unassembled WGS sequence"/>
</dbReference>
<evidence type="ECO:0000256" key="12">
    <source>
        <dbReference type="ARBA" id="ARBA00023136"/>
    </source>
</evidence>
<dbReference type="SUPFAM" id="SSF56519">
    <property type="entry name" value="Penicillin binding protein dimerisation domain"/>
    <property type="match status" value="1"/>
</dbReference>
<keyword evidence="4 14" id="KW-0997">Cell inner membrane</keyword>
<evidence type="ECO:0000256" key="10">
    <source>
        <dbReference type="ARBA" id="ARBA00022984"/>
    </source>
</evidence>
<evidence type="ECO:0000256" key="6">
    <source>
        <dbReference type="ARBA" id="ARBA00022670"/>
    </source>
</evidence>
<dbReference type="HAMAP" id="MF_02081">
    <property type="entry name" value="MrdA_transpept"/>
    <property type="match status" value="1"/>
</dbReference>
<reference evidence="17 18" key="1">
    <citation type="submission" date="2024-02" db="EMBL/GenBank/DDBJ databases">
        <title>New especies of Spiribacter isolated from saline water.</title>
        <authorList>
            <person name="Leon M.J."/>
            <person name="De La Haba R."/>
            <person name="Sanchez-Porro C."/>
            <person name="Ventosa A."/>
        </authorList>
    </citation>
    <scope>NUCLEOTIDE SEQUENCE [LARGE SCALE GENOMIC DNA]</scope>
    <source>
        <strain evidence="18">ag22IC4-227</strain>
    </source>
</reference>
<evidence type="ECO:0000259" key="15">
    <source>
        <dbReference type="Pfam" id="PF00905"/>
    </source>
</evidence>
<comment type="subcellular location">
    <subcellularLocation>
        <location evidence="14">Cell inner membrane</location>
        <topology evidence="14">Single-pass membrane protein</topology>
    </subcellularLocation>
    <subcellularLocation>
        <location evidence="2">Cell membrane</location>
    </subcellularLocation>
    <subcellularLocation>
        <location evidence="1">Membrane</location>
        <topology evidence="1">Single-pass membrane protein</topology>
    </subcellularLocation>
</comment>
<keyword evidence="11 14" id="KW-1133">Transmembrane helix</keyword>
<feature type="active site" description="Acyl-ester intermediate" evidence="14">
    <location>
        <position position="325"/>
    </location>
</feature>
<dbReference type="GO" id="GO:0009002">
    <property type="term" value="F:serine-type D-Ala-D-Ala carboxypeptidase activity"/>
    <property type="evidence" value="ECO:0007669"/>
    <property type="project" value="UniProtKB-EC"/>
</dbReference>
<comment type="similarity">
    <text evidence="14">Belongs to the transpeptidase family. MrdA subfamily.</text>
</comment>
<dbReference type="PANTHER" id="PTHR30627:SF2">
    <property type="entry name" value="PEPTIDOGLYCAN D,D-TRANSPEPTIDASE MRDA"/>
    <property type="match status" value="1"/>
</dbReference>
<evidence type="ECO:0000256" key="14">
    <source>
        <dbReference type="HAMAP-Rule" id="MF_02081"/>
    </source>
</evidence>
<dbReference type="InterPro" id="IPR012338">
    <property type="entry name" value="Beta-lactam/transpept-like"/>
</dbReference>
<keyword evidence="10 14" id="KW-0573">Peptidoglycan synthesis</keyword>
<keyword evidence="8 14" id="KW-0378">Hydrolase</keyword>
<name>A0ABV3S5Q6_9GAMM</name>